<name>A0ABY8E6Z6_9FIRM</name>
<sequence length="135" mass="16004">MKNNIKEFYLDFLNGHSYIMVDTKKNIVYEKPSGIWQKDDFELFHKLYKEKVIPLLKGERFAICNNAVYYKISLIEEEIKKHNEWLAQNNLAKVVLVVGGHVEKREHLEEVKNNLEPKIVNTLQAAEEWLREQGF</sequence>
<gene>
    <name evidence="1" type="ORF">P4S50_09615</name>
</gene>
<dbReference type="EMBL" id="CP120733">
    <property type="protein sequence ID" value="WFD08658.1"/>
    <property type="molecule type" value="Genomic_DNA"/>
</dbReference>
<evidence type="ECO:0000313" key="1">
    <source>
        <dbReference type="EMBL" id="WFD08658.1"/>
    </source>
</evidence>
<reference evidence="1 2" key="1">
    <citation type="submission" date="2023-03" db="EMBL/GenBank/DDBJ databases">
        <title>Complete genome sequence of Tepidibacter sp. SWIR-1, isolated from a deep-sea hydrothermal vent.</title>
        <authorList>
            <person name="Li X."/>
        </authorList>
    </citation>
    <scope>NUCLEOTIDE SEQUENCE [LARGE SCALE GENOMIC DNA]</scope>
    <source>
        <strain evidence="1 2">SWIR-1</strain>
    </source>
</reference>
<accession>A0ABY8E6Z6</accession>
<proteinExistence type="predicted"/>
<keyword evidence="2" id="KW-1185">Reference proteome</keyword>
<protein>
    <submittedName>
        <fullName evidence="1">Uncharacterized protein</fullName>
    </submittedName>
</protein>
<evidence type="ECO:0000313" key="2">
    <source>
        <dbReference type="Proteomes" id="UP001222800"/>
    </source>
</evidence>
<dbReference type="Proteomes" id="UP001222800">
    <property type="component" value="Chromosome"/>
</dbReference>
<organism evidence="1 2">
    <name type="scientific">Tepidibacter hydrothermalis</name>
    <dbReference type="NCBI Taxonomy" id="3036126"/>
    <lineage>
        <taxon>Bacteria</taxon>
        <taxon>Bacillati</taxon>
        <taxon>Bacillota</taxon>
        <taxon>Clostridia</taxon>
        <taxon>Peptostreptococcales</taxon>
        <taxon>Peptostreptococcaceae</taxon>
        <taxon>Tepidibacter</taxon>
    </lineage>
</organism>
<dbReference type="RefSeq" id="WP_277730566.1">
    <property type="nucleotide sequence ID" value="NZ_CP120733.1"/>
</dbReference>